<evidence type="ECO:0000313" key="12">
    <source>
        <dbReference type="Proteomes" id="UP000315901"/>
    </source>
</evidence>
<gene>
    <name evidence="11" type="primary">prpC</name>
    <name evidence="11" type="ORF">FJM67_08765</name>
</gene>
<evidence type="ECO:0000256" key="5">
    <source>
        <dbReference type="ARBA" id="ARBA00022679"/>
    </source>
</evidence>
<dbReference type="InterPro" id="IPR011278">
    <property type="entry name" value="2-MeCitrate/Citrate_synth_II"/>
</dbReference>
<accession>A0A501WXW4</accession>
<evidence type="ECO:0000256" key="6">
    <source>
        <dbReference type="ARBA" id="ARBA00049052"/>
    </source>
</evidence>
<evidence type="ECO:0000256" key="3">
    <source>
        <dbReference type="ARBA" id="ARBA00010566"/>
    </source>
</evidence>
<dbReference type="GO" id="GO:0005975">
    <property type="term" value="P:carbohydrate metabolic process"/>
    <property type="evidence" value="ECO:0007669"/>
    <property type="project" value="TreeGrafter"/>
</dbReference>
<evidence type="ECO:0000256" key="1">
    <source>
        <dbReference type="ARBA" id="ARBA00004751"/>
    </source>
</evidence>
<dbReference type="Gene3D" id="1.10.230.10">
    <property type="entry name" value="Cytochrome P450-Terp, domain 2"/>
    <property type="match status" value="1"/>
</dbReference>
<evidence type="ECO:0000256" key="2">
    <source>
        <dbReference type="ARBA" id="ARBA00005026"/>
    </source>
</evidence>
<keyword evidence="12" id="KW-1185">Reference proteome</keyword>
<comment type="pathway">
    <text evidence="2">Organic acid metabolism; propanoate degradation.</text>
</comment>
<dbReference type="InterPro" id="IPR024176">
    <property type="entry name" value="Citrate_synthase_bac-typ"/>
</dbReference>
<dbReference type="AlphaFoldDB" id="A0A501WXW4"/>
<dbReference type="InterPro" id="IPR016142">
    <property type="entry name" value="Citrate_synth-like_lrg_a-sub"/>
</dbReference>
<dbReference type="Proteomes" id="UP000315901">
    <property type="component" value="Unassembled WGS sequence"/>
</dbReference>
<dbReference type="PANTHER" id="PTHR11739:SF25">
    <property type="entry name" value="CITRATE SYNTHASE-RELATED PROTEIN DDB_G0287281"/>
    <property type="match status" value="1"/>
</dbReference>
<evidence type="ECO:0000256" key="10">
    <source>
        <dbReference type="RuleBase" id="RU003406"/>
    </source>
</evidence>
<keyword evidence="4" id="KW-0816">Tricarboxylic acid cycle</keyword>
<dbReference type="InterPro" id="IPR036969">
    <property type="entry name" value="Citrate_synthase_sf"/>
</dbReference>
<dbReference type="OrthoDB" id="9800864at2"/>
<dbReference type="GO" id="GO:0036440">
    <property type="term" value="F:citrate synthase activity"/>
    <property type="evidence" value="ECO:0007669"/>
    <property type="project" value="UniProtKB-EC"/>
</dbReference>
<sequence>MVDKVLSGAGLRGQSAGETALCTVGKTGSGLTYRGYDIETLAEKACFEEVAYLLLYGKLPNQAELDGYRAKLKSLRELPEALRAALELIPKDAHPMDVMRTGCSFLGNLETEADFSQQQDVADRLVATLPAIILYWYRYSHDGVRIDTVNPSVDSLAGHFLAMLHSDQPNPLHEKVMNASLILYAEHEFNASTFTARVCASTLSDMHSCVTGGIGSLRGPLHGGANEAAMDMIEPWQTADEAEEAIMGMLARKEKIMGFGHAIYRERDPRNDIIKQWSKKLSEEVGDTHLYAVSERCEAVMWREKKLFCNADFFHASAYRFMGIPTKLFTPIFVCSRVTGWAAHVMEQRANNRIIRPSADYTGPEKAAWVDIADRD</sequence>
<dbReference type="GO" id="GO:0006099">
    <property type="term" value="P:tricarboxylic acid cycle"/>
    <property type="evidence" value="ECO:0007669"/>
    <property type="project" value="UniProtKB-UniPathway"/>
</dbReference>
<dbReference type="NCBIfam" id="NF009006">
    <property type="entry name" value="PRK12351.1"/>
    <property type="match status" value="1"/>
</dbReference>
<dbReference type="CDD" id="cd06108">
    <property type="entry name" value="Ec2MCS_like"/>
    <property type="match status" value="1"/>
</dbReference>
<dbReference type="GO" id="GO:0005737">
    <property type="term" value="C:cytoplasm"/>
    <property type="evidence" value="ECO:0007669"/>
    <property type="project" value="InterPro"/>
</dbReference>
<evidence type="ECO:0000256" key="4">
    <source>
        <dbReference type="ARBA" id="ARBA00022532"/>
    </source>
</evidence>
<name>A0A501WXW4_9GAMM</name>
<evidence type="ECO:0000256" key="9">
    <source>
        <dbReference type="PIRSR" id="PIRSR001369-1"/>
    </source>
</evidence>
<comment type="pathway">
    <text evidence="1">Carbohydrate metabolism; tricarboxylic acid cycle; isocitrate from oxaloacetate: step 1/2.</text>
</comment>
<keyword evidence="5 8" id="KW-0808">Transferase</keyword>
<comment type="catalytic activity">
    <reaction evidence="6">
        <text>propanoyl-CoA + oxaloacetate + H2O = (2S,3S)-2-methylcitrate + CoA + H(+)</text>
        <dbReference type="Rhea" id="RHEA:23780"/>
        <dbReference type="ChEBI" id="CHEBI:15377"/>
        <dbReference type="ChEBI" id="CHEBI:15378"/>
        <dbReference type="ChEBI" id="CHEBI:16452"/>
        <dbReference type="ChEBI" id="CHEBI:57287"/>
        <dbReference type="ChEBI" id="CHEBI:57392"/>
        <dbReference type="ChEBI" id="CHEBI:58853"/>
        <dbReference type="EC" id="2.3.3.5"/>
    </reaction>
</comment>
<reference evidence="11 12" key="1">
    <citation type="submission" date="2019-06" db="EMBL/GenBank/DDBJ databases">
        <title>A novel bacterium of genus Marinomonas, isolated from coastal sand.</title>
        <authorList>
            <person name="Huang H."/>
            <person name="Mo K."/>
            <person name="Hu Y."/>
        </authorList>
    </citation>
    <scope>NUCLEOTIDE SEQUENCE [LARGE SCALE GENOMIC DNA]</scope>
    <source>
        <strain evidence="11 12">HB171799</strain>
    </source>
</reference>
<organism evidence="11 12">
    <name type="scientific">Maribrevibacterium harenarium</name>
    <dbReference type="NCBI Taxonomy" id="2589817"/>
    <lineage>
        <taxon>Bacteria</taxon>
        <taxon>Pseudomonadati</taxon>
        <taxon>Pseudomonadota</taxon>
        <taxon>Gammaproteobacteria</taxon>
        <taxon>Oceanospirillales</taxon>
        <taxon>Oceanospirillaceae</taxon>
        <taxon>Maribrevibacterium</taxon>
    </lineage>
</organism>
<evidence type="ECO:0000256" key="8">
    <source>
        <dbReference type="PIRNR" id="PIRNR001369"/>
    </source>
</evidence>
<feature type="active site" evidence="9">
    <location>
        <position position="261"/>
    </location>
</feature>
<evidence type="ECO:0000256" key="7">
    <source>
        <dbReference type="ARBA" id="ARBA00049288"/>
    </source>
</evidence>
<dbReference type="PROSITE" id="PS00480">
    <property type="entry name" value="CITRATE_SYNTHASE"/>
    <property type="match status" value="1"/>
</dbReference>
<dbReference type="GO" id="GO:0019679">
    <property type="term" value="P:propionate metabolic process, methylcitrate cycle"/>
    <property type="evidence" value="ECO:0007669"/>
    <property type="project" value="TreeGrafter"/>
</dbReference>
<comment type="caution">
    <text evidence="11">The sequence shown here is derived from an EMBL/GenBank/DDBJ whole genome shotgun (WGS) entry which is preliminary data.</text>
</comment>
<dbReference type="InterPro" id="IPR019810">
    <property type="entry name" value="Citrate_synthase_AS"/>
</dbReference>
<dbReference type="InterPro" id="IPR016143">
    <property type="entry name" value="Citrate_synth-like_sm_a-sub"/>
</dbReference>
<comment type="catalytic activity">
    <reaction evidence="7">
        <text>oxaloacetate + acetyl-CoA + H2O = citrate + CoA + H(+)</text>
        <dbReference type="Rhea" id="RHEA:16845"/>
        <dbReference type="ChEBI" id="CHEBI:15377"/>
        <dbReference type="ChEBI" id="CHEBI:15378"/>
        <dbReference type="ChEBI" id="CHEBI:16452"/>
        <dbReference type="ChEBI" id="CHEBI:16947"/>
        <dbReference type="ChEBI" id="CHEBI:57287"/>
        <dbReference type="ChEBI" id="CHEBI:57288"/>
        <dbReference type="EC" id="2.3.3.16"/>
    </reaction>
</comment>
<dbReference type="PIRSF" id="PIRSF001369">
    <property type="entry name" value="Citrate_synth"/>
    <property type="match status" value="1"/>
</dbReference>
<keyword evidence="11" id="KW-0012">Acyltransferase</keyword>
<dbReference type="PRINTS" id="PR00143">
    <property type="entry name" value="CITRTSNTHASE"/>
</dbReference>
<dbReference type="InterPro" id="IPR002020">
    <property type="entry name" value="Citrate_synthase"/>
</dbReference>
<dbReference type="UniPathway" id="UPA00223">
    <property type="reaction ID" value="UER00717"/>
</dbReference>
<feature type="active site" evidence="9">
    <location>
        <position position="312"/>
    </location>
</feature>
<dbReference type="Pfam" id="PF00285">
    <property type="entry name" value="Citrate_synt"/>
    <property type="match status" value="1"/>
</dbReference>
<evidence type="ECO:0000313" key="11">
    <source>
        <dbReference type="EMBL" id="TPE51821.1"/>
    </source>
</evidence>
<protein>
    <recommendedName>
        <fullName evidence="8">Citrate synthase</fullName>
    </recommendedName>
</protein>
<dbReference type="EMBL" id="VFRR01000014">
    <property type="protein sequence ID" value="TPE51821.1"/>
    <property type="molecule type" value="Genomic_DNA"/>
</dbReference>
<dbReference type="SUPFAM" id="SSF48256">
    <property type="entry name" value="Citrate synthase"/>
    <property type="match status" value="1"/>
</dbReference>
<dbReference type="PANTHER" id="PTHR11739">
    <property type="entry name" value="CITRATE SYNTHASE"/>
    <property type="match status" value="1"/>
</dbReference>
<dbReference type="FunFam" id="1.10.230.10:FF:000003">
    <property type="entry name" value="Citrate synthase"/>
    <property type="match status" value="1"/>
</dbReference>
<dbReference type="Gene3D" id="1.10.580.10">
    <property type="entry name" value="Citrate Synthase, domain 1"/>
    <property type="match status" value="1"/>
</dbReference>
<proteinExistence type="inferred from homology"/>
<dbReference type="GO" id="GO:0050440">
    <property type="term" value="F:2-methylcitrate synthase activity"/>
    <property type="evidence" value="ECO:0007669"/>
    <property type="project" value="UniProtKB-EC"/>
</dbReference>
<comment type="similarity">
    <text evidence="3 8 10">Belongs to the citrate synthase family.</text>
</comment>
<dbReference type="RefSeq" id="WP_140588504.1">
    <property type="nucleotide sequence ID" value="NZ_VFRR01000014.1"/>
</dbReference>
<dbReference type="NCBIfam" id="TIGR01800">
    <property type="entry name" value="cit_synth_II"/>
    <property type="match status" value="1"/>
</dbReference>